<reference evidence="2 3" key="1">
    <citation type="submission" date="2016-11" db="EMBL/GenBank/DDBJ databases">
        <title>Study of marine rhodopsin-containing bacteria.</title>
        <authorList>
            <person name="Yoshizawa S."/>
            <person name="Kumagai Y."/>
            <person name="Kogure K."/>
        </authorList>
    </citation>
    <scope>NUCLEOTIDE SEQUENCE [LARGE SCALE GENOMIC DNA]</scope>
    <source>
        <strain evidence="2 3">SAORIC-28</strain>
    </source>
</reference>
<organism evidence="2 3">
    <name type="scientific">Rubrivirga marina</name>
    <dbReference type="NCBI Taxonomy" id="1196024"/>
    <lineage>
        <taxon>Bacteria</taxon>
        <taxon>Pseudomonadati</taxon>
        <taxon>Rhodothermota</taxon>
        <taxon>Rhodothermia</taxon>
        <taxon>Rhodothermales</taxon>
        <taxon>Rubricoccaceae</taxon>
        <taxon>Rubrivirga</taxon>
    </lineage>
</organism>
<feature type="transmembrane region" description="Helical" evidence="1">
    <location>
        <begin position="40"/>
        <end position="57"/>
    </location>
</feature>
<keyword evidence="1" id="KW-0472">Membrane</keyword>
<protein>
    <submittedName>
        <fullName evidence="2">Uncharacterized protein</fullName>
    </submittedName>
</protein>
<name>A0A271J0I9_9BACT</name>
<dbReference type="EMBL" id="MQWD01000001">
    <property type="protein sequence ID" value="PAP76249.1"/>
    <property type="molecule type" value="Genomic_DNA"/>
</dbReference>
<gene>
    <name evidence="2" type="ORF">BSZ37_07225</name>
</gene>
<evidence type="ECO:0000313" key="3">
    <source>
        <dbReference type="Proteomes" id="UP000216339"/>
    </source>
</evidence>
<evidence type="ECO:0000313" key="2">
    <source>
        <dbReference type="EMBL" id="PAP76249.1"/>
    </source>
</evidence>
<dbReference type="AlphaFoldDB" id="A0A271J0I9"/>
<proteinExistence type="predicted"/>
<accession>A0A271J0I9</accession>
<keyword evidence="3" id="KW-1185">Reference proteome</keyword>
<evidence type="ECO:0000256" key="1">
    <source>
        <dbReference type="SAM" id="Phobius"/>
    </source>
</evidence>
<keyword evidence="1" id="KW-1133">Transmembrane helix</keyword>
<keyword evidence="1" id="KW-0812">Transmembrane</keyword>
<comment type="caution">
    <text evidence="2">The sequence shown here is derived from an EMBL/GenBank/DDBJ whole genome shotgun (WGS) entry which is preliminary data.</text>
</comment>
<dbReference type="RefSeq" id="WP_095509897.1">
    <property type="nucleotide sequence ID" value="NZ_MQWD01000001.1"/>
</dbReference>
<sequence length="86" mass="8582">MTDDSPPRTTSGTALAALGVLALVGYGALGASPESPGLPTAQLVLAALLVVTGIAIREGRGPRWIDFAAGALVGALALDLLNRFLA</sequence>
<dbReference type="Proteomes" id="UP000216339">
    <property type="component" value="Unassembled WGS sequence"/>
</dbReference>